<keyword evidence="5 9" id="KW-0028">Amino-acid biosynthesis</keyword>
<evidence type="ECO:0000256" key="6">
    <source>
        <dbReference type="ARBA" id="ARBA00022822"/>
    </source>
</evidence>
<dbReference type="HAMAP" id="MF_00135">
    <property type="entry name" value="PRAI"/>
    <property type="match status" value="1"/>
</dbReference>
<name>A0A1M5IYH7_9BRAD</name>
<dbReference type="InterPro" id="IPR013785">
    <property type="entry name" value="Aldolase_TIM"/>
</dbReference>
<dbReference type="EC" id="5.3.1.24" evidence="3 9"/>
<evidence type="ECO:0000259" key="11">
    <source>
        <dbReference type="Pfam" id="PF00697"/>
    </source>
</evidence>
<dbReference type="PANTHER" id="PTHR42894">
    <property type="entry name" value="N-(5'-PHOSPHORIBOSYL)ANTHRANILATE ISOMERASE"/>
    <property type="match status" value="1"/>
</dbReference>
<feature type="region of interest" description="Disordered" evidence="10">
    <location>
        <begin position="217"/>
        <end position="283"/>
    </location>
</feature>
<evidence type="ECO:0000256" key="7">
    <source>
        <dbReference type="ARBA" id="ARBA00023141"/>
    </source>
</evidence>
<dbReference type="InterPro" id="IPR011060">
    <property type="entry name" value="RibuloseP-bd_barrel"/>
</dbReference>
<proteinExistence type="inferred from homology"/>
<dbReference type="AlphaFoldDB" id="A0A1M5IYH7"/>
<evidence type="ECO:0000256" key="1">
    <source>
        <dbReference type="ARBA" id="ARBA00001164"/>
    </source>
</evidence>
<evidence type="ECO:0000256" key="5">
    <source>
        <dbReference type="ARBA" id="ARBA00022605"/>
    </source>
</evidence>
<dbReference type="CDD" id="cd00405">
    <property type="entry name" value="PRAI"/>
    <property type="match status" value="1"/>
</dbReference>
<evidence type="ECO:0000256" key="8">
    <source>
        <dbReference type="ARBA" id="ARBA00023235"/>
    </source>
</evidence>
<feature type="compositionally biased region" description="Low complexity" evidence="10">
    <location>
        <begin position="245"/>
        <end position="257"/>
    </location>
</feature>
<evidence type="ECO:0000256" key="2">
    <source>
        <dbReference type="ARBA" id="ARBA00004664"/>
    </source>
</evidence>
<keyword evidence="7 9" id="KW-0057">Aromatic amino acid biosynthesis</keyword>
<gene>
    <name evidence="9" type="primary">trpF</name>
    <name evidence="12" type="ORF">SAMN05444169_1886</name>
</gene>
<evidence type="ECO:0000256" key="4">
    <source>
        <dbReference type="ARBA" id="ARBA00022272"/>
    </source>
</evidence>
<keyword evidence="6 9" id="KW-0822">Tryptophan biosynthesis</keyword>
<dbReference type="NCBIfam" id="NF002295">
    <property type="entry name" value="PRK01222.1-1"/>
    <property type="match status" value="1"/>
</dbReference>
<dbReference type="Pfam" id="PF00697">
    <property type="entry name" value="PRAI"/>
    <property type="match status" value="1"/>
</dbReference>
<dbReference type="EMBL" id="LT670818">
    <property type="protein sequence ID" value="SHG33418.1"/>
    <property type="molecule type" value="Genomic_DNA"/>
</dbReference>
<accession>A0A1M5IYH7</accession>
<protein>
    <recommendedName>
        <fullName evidence="4 9">N-(5'-phosphoribosyl)anthranilate isomerase</fullName>
        <shortName evidence="9">PRAI</shortName>
        <ecNumber evidence="3 9">5.3.1.24</ecNumber>
    </recommendedName>
</protein>
<dbReference type="GO" id="GO:0004640">
    <property type="term" value="F:phosphoribosylanthranilate isomerase activity"/>
    <property type="evidence" value="ECO:0007669"/>
    <property type="project" value="UniProtKB-UniRule"/>
</dbReference>
<feature type="domain" description="N-(5'phosphoribosyl) anthranilate isomerase (PRAI)" evidence="11">
    <location>
        <begin position="5"/>
        <end position="208"/>
    </location>
</feature>
<organism evidence="12 13">
    <name type="scientific">Bradyrhizobium erythrophlei</name>
    <dbReference type="NCBI Taxonomy" id="1437360"/>
    <lineage>
        <taxon>Bacteria</taxon>
        <taxon>Pseudomonadati</taxon>
        <taxon>Pseudomonadota</taxon>
        <taxon>Alphaproteobacteria</taxon>
        <taxon>Hyphomicrobiales</taxon>
        <taxon>Nitrobacteraceae</taxon>
        <taxon>Bradyrhizobium</taxon>
    </lineage>
</organism>
<comment type="similarity">
    <text evidence="9">Belongs to the TrpF family.</text>
</comment>
<evidence type="ECO:0000313" key="12">
    <source>
        <dbReference type="EMBL" id="SHG33418.1"/>
    </source>
</evidence>
<dbReference type="SUPFAM" id="SSF51366">
    <property type="entry name" value="Ribulose-phoshate binding barrel"/>
    <property type="match status" value="1"/>
</dbReference>
<dbReference type="Gene3D" id="3.20.20.70">
    <property type="entry name" value="Aldolase class I"/>
    <property type="match status" value="1"/>
</dbReference>
<evidence type="ECO:0000313" key="13">
    <source>
        <dbReference type="Proteomes" id="UP000190675"/>
    </source>
</evidence>
<comment type="pathway">
    <text evidence="2 9">Amino-acid biosynthesis; L-tryptophan biosynthesis; L-tryptophan from chorismate: step 3/5.</text>
</comment>
<evidence type="ECO:0000256" key="3">
    <source>
        <dbReference type="ARBA" id="ARBA00012572"/>
    </source>
</evidence>
<dbReference type="InterPro" id="IPR044643">
    <property type="entry name" value="TrpF_fam"/>
</dbReference>
<comment type="catalytic activity">
    <reaction evidence="1 9">
        <text>N-(5-phospho-beta-D-ribosyl)anthranilate = 1-(2-carboxyphenylamino)-1-deoxy-D-ribulose 5-phosphate</text>
        <dbReference type="Rhea" id="RHEA:21540"/>
        <dbReference type="ChEBI" id="CHEBI:18277"/>
        <dbReference type="ChEBI" id="CHEBI:58613"/>
        <dbReference type="EC" id="5.3.1.24"/>
    </reaction>
</comment>
<sequence>MSLIVKICGLSTRETLDVALDAGADMVGFVFFPPSPRHLSLEMARELGKQARRRASKVALTVDADDATLSNIVETLQPDLLQLHGKETVARLRDIKQKFGLPVMKAIAVETVADLAGLPGYADVADRILFDARAPKEATRPGGLGAVFDWHVLEQLDLKRPFMVSGGLHVENVAEAVRVTRAGGVDVSSGVERTPGHKDPEMIRAFIRAARATDLTSPLPVYGERSDRSCDPGEGEPQRSPLSPNLPQEPLTPTLPERASLVSPPQERGEGAETTAPRAQQKS</sequence>
<dbReference type="OrthoDB" id="9796196at2"/>
<dbReference type="InterPro" id="IPR001240">
    <property type="entry name" value="PRAI_dom"/>
</dbReference>
<dbReference type="UniPathway" id="UPA00035">
    <property type="reaction ID" value="UER00042"/>
</dbReference>
<keyword evidence="8 9" id="KW-0413">Isomerase</keyword>
<dbReference type="GO" id="GO:0000162">
    <property type="term" value="P:L-tryptophan biosynthetic process"/>
    <property type="evidence" value="ECO:0007669"/>
    <property type="project" value="UniProtKB-UniRule"/>
</dbReference>
<dbReference type="Proteomes" id="UP000190675">
    <property type="component" value="Chromosome I"/>
</dbReference>
<reference evidence="12 13" key="1">
    <citation type="submission" date="2016-11" db="EMBL/GenBank/DDBJ databases">
        <authorList>
            <person name="Jaros S."/>
            <person name="Januszkiewicz K."/>
            <person name="Wedrychowicz H."/>
        </authorList>
    </citation>
    <scope>NUCLEOTIDE SEQUENCE [LARGE SCALE GENOMIC DNA]</scope>
    <source>
        <strain evidence="12 13">GAS242</strain>
    </source>
</reference>
<evidence type="ECO:0000256" key="9">
    <source>
        <dbReference type="HAMAP-Rule" id="MF_00135"/>
    </source>
</evidence>
<dbReference type="PANTHER" id="PTHR42894:SF1">
    <property type="entry name" value="N-(5'-PHOSPHORIBOSYL)ANTHRANILATE ISOMERASE"/>
    <property type="match status" value="1"/>
</dbReference>
<evidence type="ECO:0000256" key="10">
    <source>
        <dbReference type="SAM" id="MobiDB-lite"/>
    </source>
</evidence>